<dbReference type="PANTHER" id="PTHR10218">
    <property type="entry name" value="GTP-BINDING PROTEIN ALPHA SUBUNIT"/>
    <property type="match status" value="1"/>
</dbReference>
<dbReference type="GO" id="GO:0007188">
    <property type="term" value="P:adenylate cyclase-modulating G protein-coupled receptor signaling pathway"/>
    <property type="evidence" value="ECO:0007669"/>
    <property type="project" value="TreeGrafter"/>
</dbReference>
<comment type="caution">
    <text evidence="6">The sequence shown here is derived from an EMBL/GenBank/DDBJ whole genome shotgun (WGS) entry which is preliminary data.</text>
</comment>
<dbReference type="AlphaFoldDB" id="X6MXD8"/>
<dbReference type="Proteomes" id="UP000023152">
    <property type="component" value="Unassembled WGS sequence"/>
</dbReference>
<evidence type="ECO:0000313" key="6">
    <source>
        <dbReference type="EMBL" id="ETO18147.1"/>
    </source>
</evidence>
<keyword evidence="3 5" id="KW-0342">GTP-binding</keyword>
<accession>X6MXD8</accession>
<dbReference type="PANTHER" id="PTHR10218:SF302">
    <property type="entry name" value="GUANINE NUCLEOTIDE-BINDING PROTEIN ALPHA-5 SUBUNIT"/>
    <property type="match status" value="1"/>
</dbReference>
<dbReference type="SUPFAM" id="SSF52540">
    <property type="entry name" value="P-loop containing nucleoside triphosphate hydrolases"/>
    <property type="match status" value="1"/>
</dbReference>
<gene>
    <name evidence="6" type="ORF">RFI_19141</name>
</gene>
<dbReference type="GO" id="GO:0031683">
    <property type="term" value="F:G-protein beta/gamma-subunit complex binding"/>
    <property type="evidence" value="ECO:0007669"/>
    <property type="project" value="InterPro"/>
</dbReference>
<evidence type="ECO:0000256" key="4">
    <source>
        <dbReference type="ARBA" id="ARBA00023224"/>
    </source>
</evidence>
<evidence type="ECO:0000256" key="5">
    <source>
        <dbReference type="PIRSR" id="PIRSR601019-1"/>
    </source>
</evidence>
<keyword evidence="7" id="KW-1185">Reference proteome</keyword>
<keyword evidence="4" id="KW-0807">Transducer</keyword>
<name>X6MXD8_RETFI</name>
<dbReference type="GO" id="GO:0005737">
    <property type="term" value="C:cytoplasm"/>
    <property type="evidence" value="ECO:0007669"/>
    <property type="project" value="TreeGrafter"/>
</dbReference>
<evidence type="ECO:0000256" key="1">
    <source>
        <dbReference type="ARBA" id="ARBA00022723"/>
    </source>
</evidence>
<dbReference type="PRINTS" id="PR00318">
    <property type="entry name" value="GPROTEINA"/>
</dbReference>
<dbReference type="EMBL" id="ASPP01015422">
    <property type="protein sequence ID" value="ETO18147.1"/>
    <property type="molecule type" value="Genomic_DNA"/>
</dbReference>
<dbReference type="SMART" id="SM00275">
    <property type="entry name" value="G_alpha"/>
    <property type="match status" value="1"/>
</dbReference>
<dbReference type="SUPFAM" id="SSF47895">
    <property type="entry name" value="Transducin (alpha subunit), insertion domain"/>
    <property type="match status" value="1"/>
</dbReference>
<proteinExistence type="predicted"/>
<evidence type="ECO:0000256" key="2">
    <source>
        <dbReference type="ARBA" id="ARBA00022741"/>
    </source>
</evidence>
<dbReference type="GO" id="GO:0001664">
    <property type="term" value="F:G protein-coupled receptor binding"/>
    <property type="evidence" value="ECO:0007669"/>
    <property type="project" value="TreeGrafter"/>
</dbReference>
<dbReference type="GO" id="GO:0046872">
    <property type="term" value="F:metal ion binding"/>
    <property type="evidence" value="ECO:0007669"/>
    <property type="project" value="UniProtKB-KW"/>
</dbReference>
<dbReference type="Gene3D" id="3.40.50.300">
    <property type="entry name" value="P-loop containing nucleotide triphosphate hydrolases"/>
    <property type="match status" value="1"/>
</dbReference>
<dbReference type="Gene3D" id="1.10.400.10">
    <property type="entry name" value="GI Alpha 1, domain 2-like"/>
    <property type="match status" value="1"/>
</dbReference>
<dbReference type="GO" id="GO:0003924">
    <property type="term" value="F:GTPase activity"/>
    <property type="evidence" value="ECO:0007669"/>
    <property type="project" value="InterPro"/>
</dbReference>
<organism evidence="6 7">
    <name type="scientific">Reticulomyxa filosa</name>
    <dbReference type="NCBI Taxonomy" id="46433"/>
    <lineage>
        <taxon>Eukaryota</taxon>
        <taxon>Sar</taxon>
        <taxon>Rhizaria</taxon>
        <taxon>Retaria</taxon>
        <taxon>Foraminifera</taxon>
        <taxon>Monothalamids</taxon>
        <taxon>Reticulomyxidae</taxon>
        <taxon>Reticulomyxa</taxon>
    </lineage>
</organism>
<dbReference type="InterPro" id="IPR027417">
    <property type="entry name" value="P-loop_NTPase"/>
</dbReference>
<evidence type="ECO:0000256" key="3">
    <source>
        <dbReference type="ARBA" id="ARBA00023134"/>
    </source>
</evidence>
<dbReference type="GO" id="GO:0005525">
    <property type="term" value="F:GTP binding"/>
    <property type="evidence" value="ECO:0007669"/>
    <property type="project" value="UniProtKB-KW"/>
</dbReference>
<keyword evidence="1" id="KW-0479">Metal-binding</keyword>
<reference evidence="6 7" key="1">
    <citation type="journal article" date="2013" name="Curr. Biol.">
        <title>The Genome of the Foraminiferan Reticulomyxa filosa.</title>
        <authorList>
            <person name="Glockner G."/>
            <person name="Hulsmann N."/>
            <person name="Schleicher M."/>
            <person name="Noegel A.A."/>
            <person name="Eichinger L."/>
            <person name="Gallinger C."/>
            <person name="Pawlowski J."/>
            <person name="Sierra R."/>
            <person name="Euteneuer U."/>
            <person name="Pillet L."/>
            <person name="Moustafa A."/>
            <person name="Platzer M."/>
            <person name="Groth M."/>
            <person name="Szafranski K."/>
            <person name="Schliwa M."/>
        </authorList>
    </citation>
    <scope>NUCLEOTIDE SEQUENCE [LARGE SCALE GENOMIC DNA]</scope>
</reference>
<sequence>MWEKLLIPTHPNLLLFIERFFLFFSSQKGYINNNNYNKNNYNLTINGLNYYHGETTKEEMRLTTKAVKKQVLDDIIDLCAANKELVKNDKAFEIEDEKCLEIRDRFALLFGKFNDEIELTRELAQNIQYIWKQIKKKKKLHLYEYTLQKKKKKKTKKNAMKKTWKIRSKAHIMESTPFFLDRVLAISAPDYSADFEDHVTTLFICRPSWILHDSFPSVFEKQKWVIKVTDVGGQRNLNAVLYVMSLNGYDEVLFEDNTRNSWDESFQLFGDLASLKEFQKTSFITFLNKAGVLSHFFYFTYLYLFQEKIKEVSFTTYYEKCPTTEVHNPDYAINFCKEELIRRFTVVSLKTYCAHYNIKQLNINYKLPELFDFTCKANDAKSSQLHFCQILLQNNIISLFFYTLQRLFLSHPNLTKKTFSTMELLDIRINILPKRLACHYNNKKIHIVVNKNKIRQTKPEIEKTKILEKINKK</sequence>
<dbReference type="InterPro" id="IPR011025">
    <property type="entry name" value="GproteinA_insert"/>
</dbReference>
<dbReference type="GO" id="GO:0005834">
    <property type="term" value="C:heterotrimeric G-protein complex"/>
    <property type="evidence" value="ECO:0007669"/>
    <property type="project" value="TreeGrafter"/>
</dbReference>
<keyword evidence="2 5" id="KW-0547">Nucleotide-binding</keyword>
<evidence type="ECO:0000313" key="7">
    <source>
        <dbReference type="Proteomes" id="UP000023152"/>
    </source>
</evidence>
<dbReference type="InterPro" id="IPR001019">
    <property type="entry name" value="Gprotein_alpha_su"/>
</dbReference>
<dbReference type="Pfam" id="PF00503">
    <property type="entry name" value="G-alpha"/>
    <property type="match status" value="1"/>
</dbReference>
<dbReference type="OrthoDB" id="5817230at2759"/>
<protein>
    <submittedName>
        <fullName evidence="6">Uncharacterized protein</fullName>
    </submittedName>
</protein>
<feature type="binding site" evidence="5">
    <location>
        <begin position="230"/>
        <end position="234"/>
    </location>
    <ligand>
        <name>GTP</name>
        <dbReference type="ChEBI" id="CHEBI:37565"/>
    </ligand>
</feature>